<dbReference type="EMBL" id="LNQP01000043">
    <property type="protein sequence ID" value="KSU87463.1"/>
    <property type="molecule type" value="Genomic_DNA"/>
</dbReference>
<keyword evidence="1" id="KW-0575">Peroxidase</keyword>
<keyword evidence="1" id="KW-0560">Oxidoreductase</keyword>
<dbReference type="Proteomes" id="UP000053681">
    <property type="component" value="Unassembled WGS sequence"/>
</dbReference>
<comment type="caution">
    <text evidence="1">The sequence shown here is derived from an EMBL/GenBank/DDBJ whole genome shotgun (WGS) entry which is preliminary data.</text>
</comment>
<reference evidence="1 2" key="1">
    <citation type="submission" date="2015-11" db="EMBL/GenBank/DDBJ databases">
        <title>Bacillus caseinolyticus sp nov.</title>
        <authorList>
            <person name="Dastager S.G."/>
            <person name="Mawlankar R."/>
        </authorList>
    </citation>
    <scope>NUCLEOTIDE SEQUENCE [LARGE SCALE GENOMIC DNA]</scope>
    <source>
        <strain evidence="1 2">SGD-V-76</strain>
    </source>
</reference>
<proteinExistence type="predicted"/>
<keyword evidence="2" id="KW-1185">Reference proteome</keyword>
<protein>
    <submittedName>
        <fullName evidence="1">Alkylhydroperoxidase</fullName>
    </submittedName>
</protein>
<accession>A0A0V8JK97</accession>
<dbReference type="SUPFAM" id="SSF69118">
    <property type="entry name" value="AhpD-like"/>
    <property type="match status" value="1"/>
</dbReference>
<evidence type="ECO:0000313" key="2">
    <source>
        <dbReference type="Proteomes" id="UP000053681"/>
    </source>
</evidence>
<dbReference type="GO" id="GO:0004601">
    <property type="term" value="F:peroxidase activity"/>
    <property type="evidence" value="ECO:0007669"/>
    <property type="project" value="UniProtKB-KW"/>
</dbReference>
<name>A0A0V8JK97_9BACI</name>
<organism evidence="1 2">
    <name type="scientific">Priestia veravalensis</name>
    <dbReference type="NCBI Taxonomy" id="1414648"/>
    <lineage>
        <taxon>Bacteria</taxon>
        <taxon>Bacillati</taxon>
        <taxon>Bacillota</taxon>
        <taxon>Bacilli</taxon>
        <taxon>Bacillales</taxon>
        <taxon>Bacillaceae</taxon>
        <taxon>Priestia</taxon>
    </lineage>
</organism>
<dbReference type="AlphaFoldDB" id="A0A0V8JK97"/>
<dbReference type="RefSeq" id="WP_035321122.1">
    <property type="nucleotide sequence ID" value="NZ_KQ758658.1"/>
</dbReference>
<dbReference type="InterPro" id="IPR029032">
    <property type="entry name" value="AhpD-like"/>
</dbReference>
<evidence type="ECO:0000313" key="1">
    <source>
        <dbReference type="EMBL" id="KSU87463.1"/>
    </source>
</evidence>
<gene>
    <name evidence="1" type="ORF">AS180_12995</name>
</gene>
<dbReference type="Gene3D" id="1.20.1290.10">
    <property type="entry name" value="AhpD-like"/>
    <property type="match status" value="2"/>
</dbReference>
<sequence>MPRIELSRVGFTPFQRLLGHNVDIMNKWCDLGDELERTLSLSAQLKEEVRRVLAEKNGCAYCKAKGAPNRKQQDEKTMLAIAFADVFLKEKGSVPDTVFAVLKEAFSDKEISELCAFICFTTASQYYGAMLDLQP</sequence>